<dbReference type="GO" id="GO:0016702">
    <property type="term" value="F:oxidoreductase activity, acting on single donors with incorporation of molecular oxygen, incorporation of two atoms of oxygen"/>
    <property type="evidence" value="ECO:0007669"/>
    <property type="project" value="InterPro"/>
</dbReference>
<dbReference type="InterPro" id="IPR014710">
    <property type="entry name" value="RmlC-like_jellyroll"/>
</dbReference>
<dbReference type="Proteomes" id="UP000308267">
    <property type="component" value="Unassembled WGS sequence"/>
</dbReference>
<dbReference type="CDD" id="cd20289">
    <property type="entry name" value="cupin_ADO"/>
    <property type="match status" value="1"/>
</dbReference>
<dbReference type="PANTHER" id="PTHR22966">
    <property type="entry name" value="2-AMINOETHANETHIOL DIOXYGENASE"/>
    <property type="match status" value="1"/>
</dbReference>
<evidence type="ECO:0000256" key="3">
    <source>
        <dbReference type="ARBA" id="ARBA00023004"/>
    </source>
</evidence>
<evidence type="ECO:0000256" key="1">
    <source>
        <dbReference type="ARBA" id="ARBA00022723"/>
    </source>
</evidence>
<feature type="compositionally biased region" description="Low complexity" evidence="4">
    <location>
        <begin position="267"/>
        <end position="285"/>
    </location>
</feature>
<comment type="caution">
    <text evidence="5">The sequence shown here is derived from an EMBL/GenBank/DDBJ whole genome shotgun (WGS) entry which is preliminary data.</text>
</comment>
<dbReference type="OrthoDB" id="271433at2759"/>
<feature type="region of interest" description="Disordered" evidence="4">
    <location>
        <begin position="42"/>
        <end position="61"/>
    </location>
</feature>
<dbReference type="STRING" id="147828.A0A4S2M2N0"/>
<evidence type="ECO:0000256" key="4">
    <source>
        <dbReference type="SAM" id="MobiDB-lite"/>
    </source>
</evidence>
<dbReference type="Pfam" id="PF07847">
    <property type="entry name" value="PCO_ADO"/>
    <property type="match status" value="1"/>
</dbReference>
<proteinExistence type="predicted"/>
<reference evidence="5 6" key="1">
    <citation type="journal article" date="2019" name="BMC Genomics">
        <title>New insights from Opisthorchis felineus genome: update on genomics of the epidemiologically important liver flukes.</title>
        <authorList>
            <person name="Ershov N.I."/>
            <person name="Mordvinov V.A."/>
            <person name="Prokhortchouk E.B."/>
            <person name="Pakharukova M.Y."/>
            <person name="Gunbin K.V."/>
            <person name="Ustyantsev K."/>
            <person name="Genaev M.A."/>
            <person name="Blinov A.G."/>
            <person name="Mazur A."/>
            <person name="Boulygina E."/>
            <person name="Tsygankova S."/>
            <person name="Khrameeva E."/>
            <person name="Chekanov N."/>
            <person name="Fan G."/>
            <person name="Xiao A."/>
            <person name="Zhang H."/>
            <person name="Xu X."/>
            <person name="Yang H."/>
            <person name="Solovyev V."/>
            <person name="Lee S.M."/>
            <person name="Liu X."/>
            <person name="Afonnikov D.A."/>
            <person name="Skryabin K.G."/>
        </authorList>
    </citation>
    <scope>NUCLEOTIDE SEQUENCE [LARGE SCALE GENOMIC DNA]</scope>
    <source>
        <strain evidence="5">AK-0245</strain>
        <tissue evidence="5">Whole organism</tissue>
    </source>
</reference>
<evidence type="ECO:0000313" key="5">
    <source>
        <dbReference type="EMBL" id="TGZ70531.1"/>
    </source>
</evidence>
<keyword evidence="2" id="KW-0560">Oxidoreductase</keyword>
<organism evidence="5 6">
    <name type="scientific">Opisthorchis felineus</name>
    <dbReference type="NCBI Taxonomy" id="147828"/>
    <lineage>
        <taxon>Eukaryota</taxon>
        <taxon>Metazoa</taxon>
        <taxon>Spiralia</taxon>
        <taxon>Lophotrochozoa</taxon>
        <taxon>Platyhelminthes</taxon>
        <taxon>Trematoda</taxon>
        <taxon>Digenea</taxon>
        <taxon>Opisthorchiida</taxon>
        <taxon>Opisthorchiata</taxon>
        <taxon>Opisthorchiidae</taxon>
        <taxon>Opisthorchis</taxon>
    </lineage>
</organism>
<name>A0A4S2M2N0_OPIFE</name>
<dbReference type="GO" id="GO:0005739">
    <property type="term" value="C:mitochondrion"/>
    <property type="evidence" value="ECO:0007669"/>
    <property type="project" value="TreeGrafter"/>
</dbReference>
<evidence type="ECO:0000313" key="6">
    <source>
        <dbReference type="Proteomes" id="UP000308267"/>
    </source>
</evidence>
<dbReference type="Gene3D" id="2.60.120.10">
    <property type="entry name" value="Jelly Rolls"/>
    <property type="match status" value="1"/>
</dbReference>
<feature type="region of interest" description="Disordered" evidence="4">
    <location>
        <begin position="267"/>
        <end position="290"/>
    </location>
</feature>
<dbReference type="InterPro" id="IPR011051">
    <property type="entry name" value="RmlC_Cupin_sf"/>
</dbReference>
<dbReference type="GO" id="GO:0046872">
    <property type="term" value="F:metal ion binding"/>
    <property type="evidence" value="ECO:0007669"/>
    <property type="project" value="UniProtKB-KW"/>
</dbReference>
<keyword evidence="1" id="KW-0479">Metal-binding</keyword>
<dbReference type="EMBL" id="SJOL01005316">
    <property type="protein sequence ID" value="TGZ70531.1"/>
    <property type="molecule type" value="Genomic_DNA"/>
</dbReference>
<gene>
    <name evidence="5" type="ORF">CRM22_003155</name>
</gene>
<accession>A0A4S2M2N0</accession>
<sequence length="322" mass="35103">MTSKIATVANLAVHVFQQHSIRSGLSSATQFNIGSVDLPGGGPPNGRFETAQNLSTPPTSTTSSLVPDLLQRLLSSVHSLTPKDVGFDTRWISNANVYAAPVAYVHIMENEIFSMGIFILRPGSRIPLHDHPGMFGILRVIYGSLRCRSFTPLRNIKSSDSSFHKVAFSKFSDSRWQLSDIILARPYQDVVMTTESQAHLLSPIDGNLHEISAVDGPAVFLDILSPPYDHDLGTRECRFYKEVVLPSPISGATKHRDDFSIPYAGDATVGDTSTSDSDISSGPSGEVYTNPNAQSPIIYLVETNQPKDYWCESAEYSGPSVV</sequence>
<dbReference type="AlphaFoldDB" id="A0A4S2M2N0"/>
<keyword evidence="6" id="KW-1185">Reference proteome</keyword>
<dbReference type="InterPro" id="IPR012864">
    <property type="entry name" value="PCO/ADO"/>
</dbReference>
<dbReference type="SUPFAM" id="SSF51182">
    <property type="entry name" value="RmlC-like cupins"/>
    <property type="match status" value="1"/>
</dbReference>
<evidence type="ECO:0000256" key="2">
    <source>
        <dbReference type="ARBA" id="ARBA00023002"/>
    </source>
</evidence>
<keyword evidence="3" id="KW-0408">Iron</keyword>
<dbReference type="PANTHER" id="PTHR22966:SF61">
    <property type="entry name" value="2-AMINOETHANETHIOL DIOXYGENASE"/>
    <property type="match status" value="1"/>
</dbReference>
<protein>
    <submittedName>
        <fullName evidence="5">Uncharacterized protein</fullName>
    </submittedName>
</protein>